<feature type="domain" description="THD" evidence="6">
    <location>
        <begin position="62"/>
        <end position="199"/>
    </location>
</feature>
<evidence type="ECO:0000256" key="2">
    <source>
        <dbReference type="ARBA" id="ARBA00008670"/>
    </source>
</evidence>
<evidence type="ECO:0000256" key="3">
    <source>
        <dbReference type="ARBA" id="ARBA00022514"/>
    </source>
</evidence>
<accession>A0AAD8FUJ5</accession>
<dbReference type="InterPro" id="IPR008983">
    <property type="entry name" value="Tumour_necrosis_fac-like_dom"/>
</dbReference>
<comment type="caution">
    <text evidence="7">The sequence shown here is derived from an EMBL/GenBank/DDBJ whole genome shotgun (WGS) entry which is preliminary data.</text>
</comment>
<evidence type="ECO:0000259" key="6">
    <source>
        <dbReference type="PROSITE" id="PS50049"/>
    </source>
</evidence>
<dbReference type="GO" id="GO:0016020">
    <property type="term" value="C:membrane"/>
    <property type="evidence" value="ECO:0007669"/>
    <property type="project" value="UniProtKB-SubCell"/>
</dbReference>
<comment type="subcellular location">
    <subcellularLocation>
        <location evidence="1">Membrane</location>
    </subcellularLocation>
</comment>
<protein>
    <submittedName>
        <fullName evidence="7">Tumor necrosis factor ligand superfamily member 10-like isoform X1</fullName>
    </submittedName>
</protein>
<keyword evidence="5" id="KW-1133">Transmembrane helix</keyword>
<feature type="transmembrane region" description="Helical" evidence="5">
    <location>
        <begin position="26"/>
        <end position="49"/>
    </location>
</feature>
<dbReference type="EMBL" id="JAGXEW010000039">
    <property type="protein sequence ID" value="KAK1153814.1"/>
    <property type="molecule type" value="Genomic_DNA"/>
</dbReference>
<evidence type="ECO:0000256" key="1">
    <source>
        <dbReference type="ARBA" id="ARBA00004370"/>
    </source>
</evidence>
<dbReference type="PANTHER" id="PTHR11471">
    <property type="entry name" value="TUMOR NECROSIS FACTOR FAMILY MEMBER"/>
    <property type="match status" value="1"/>
</dbReference>
<evidence type="ECO:0000256" key="5">
    <source>
        <dbReference type="SAM" id="Phobius"/>
    </source>
</evidence>
<dbReference type="GO" id="GO:0005164">
    <property type="term" value="F:tumor necrosis factor receptor binding"/>
    <property type="evidence" value="ECO:0007669"/>
    <property type="project" value="InterPro"/>
</dbReference>
<evidence type="ECO:0000256" key="4">
    <source>
        <dbReference type="ARBA" id="ARBA00023136"/>
    </source>
</evidence>
<organism evidence="7 8">
    <name type="scientific">Acipenser oxyrinchus oxyrinchus</name>
    <dbReference type="NCBI Taxonomy" id="40147"/>
    <lineage>
        <taxon>Eukaryota</taxon>
        <taxon>Metazoa</taxon>
        <taxon>Chordata</taxon>
        <taxon>Craniata</taxon>
        <taxon>Vertebrata</taxon>
        <taxon>Euteleostomi</taxon>
        <taxon>Actinopterygii</taxon>
        <taxon>Chondrostei</taxon>
        <taxon>Acipenseriformes</taxon>
        <taxon>Acipenseridae</taxon>
        <taxon>Acipenser</taxon>
    </lineage>
</organism>
<reference evidence="7" key="1">
    <citation type="submission" date="2022-02" db="EMBL/GenBank/DDBJ databases">
        <title>Atlantic sturgeon de novo genome assembly.</title>
        <authorList>
            <person name="Stock M."/>
            <person name="Klopp C."/>
            <person name="Guiguen Y."/>
            <person name="Cabau C."/>
            <person name="Parinello H."/>
            <person name="Santidrian Yebra-Pimentel E."/>
            <person name="Kuhl H."/>
            <person name="Dirks R.P."/>
            <person name="Guessner J."/>
            <person name="Wuertz S."/>
            <person name="Du K."/>
            <person name="Schartl M."/>
        </authorList>
    </citation>
    <scope>NUCLEOTIDE SEQUENCE</scope>
    <source>
        <strain evidence="7">STURGEONOMICS-FGT-2020</strain>
        <tissue evidence="7">Whole blood</tissue>
    </source>
</reference>
<keyword evidence="5" id="KW-0812">Transmembrane</keyword>
<name>A0AAD8FUJ5_ACIOX</name>
<dbReference type="Pfam" id="PF00229">
    <property type="entry name" value="TNF"/>
    <property type="match status" value="1"/>
</dbReference>
<comment type="similarity">
    <text evidence="2">Belongs to the tumor necrosis factor family.</text>
</comment>
<evidence type="ECO:0000313" key="8">
    <source>
        <dbReference type="Proteomes" id="UP001230051"/>
    </source>
</evidence>
<dbReference type="AlphaFoldDB" id="A0AAD8FUJ5"/>
<gene>
    <name evidence="7" type="ORF">AOXY_G29498</name>
</gene>
<dbReference type="GO" id="GO:0006955">
    <property type="term" value="P:immune response"/>
    <property type="evidence" value="ECO:0007669"/>
    <property type="project" value="InterPro"/>
</dbReference>
<dbReference type="PANTHER" id="PTHR11471:SF13">
    <property type="entry name" value="TNF FAMILY PROFILE DOMAIN-CONTAINING PROTEIN"/>
    <property type="match status" value="1"/>
</dbReference>
<dbReference type="PROSITE" id="PS50049">
    <property type="entry name" value="THD_2"/>
    <property type="match status" value="1"/>
</dbReference>
<keyword evidence="4 5" id="KW-0472">Membrane</keyword>
<dbReference type="Gene3D" id="2.60.120.40">
    <property type="match status" value="1"/>
</dbReference>
<dbReference type="SUPFAM" id="SSF49842">
    <property type="entry name" value="TNF-like"/>
    <property type="match status" value="1"/>
</dbReference>
<dbReference type="GO" id="GO:0005125">
    <property type="term" value="F:cytokine activity"/>
    <property type="evidence" value="ECO:0007669"/>
    <property type="project" value="UniProtKB-KW"/>
</dbReference>
<dbReference type="SMART" id="SM00207">
    <property type="entry name" value="TNF"/>
    <property type="match status" value="1"/>
</dbReference>
<sequence length="203" mass="22910">MMTTLSCKETDTHNALSCQKRLIHCLLFWVTLLSISQIVTLALLFTWAYPVTPPRSCKENGHVSGFFGAKSKAEGNQKKLSWINKPNMLRCMSLKEGAVTIPQSGLYYLYTQVSVLRNESPDNTIEQKQLVKVMRDMGEEKAVLLRRDFTVKAGWRVPTSGYIGGQFLLDEGDKIFVTLEAEAKVKEDDQETFFGIYMLEAVG</sequence>
<proteinExistence type="inferred from homology"/>
<keyword evidence="8" id="KW-1185">Reference proteome</keyword>
<dbReference type="InterPro" id="IPR006052">
    <property type="entry name" value="TNF_dom"/>
</dbReference>
<dbReference type="Proteomes" id="UP001230051">
    <property type="component" value="Unassembled WGS sequence"/>
</dbReference>
<evidence type="ECO:0000313" key="7">
    <source>
        <dbReference type="EMBL" id="KAK1153814.1"/>
    </source>
</evidence>
<keyword evidence="3" id="KW-0202">Cytokine</keyword>
<dbReference type="GO" id="GO:0005615">
    <property type="term" value="C:extracellular space"/>
    <property type="evidence" value="ECO:0007669"/>
    <property type="project" value="UniProtKB-KW"/>
</dbReference>